<sequence length="215" mass="25580">MQRFPIYEPMTVFTDILIMIFGLWFAREIQMWFNVRLMEVHWHYANYFYIVAFTAFTGALYHAIYPEHEIIRDFIWKLTMLGMGFTVLTMLLGTLYYFLPFDTVQWVKWLIVVIIFAFTIWINFNPDLMNAVKLYLPSALFIIGVMTYGWLWKGDHGAMWVLLGFMVTIGGASFTITKLGFHKHFNHNDIFHVIQISGMYFIYRGIMMITNYGYK</sequence>
<feature type="transmembrane region" description="Helical" evidence="1">
    <location>
        <begin position="158"/>
        <end position="181"/>
    </location>
</feature>
<feature type="transmembrane region" description="Helical" evidence="1">
    <location>
        <begin position="7"/>
        <end position="26"/>
    </location>
</feature>
<dbReference type="InterPro" id="IPR054235">
    <property type="entry name" value="DUF6962"/>
</dbReference>
<evidence type="ECO:0000313" key="2">
    <source>
        <dbReference type="EMBL" id="CUV10539.1"/>
    </source>
</evidence>
<keyword evidence="1" id="KW-0472">Membrane</keyword>
<dbReference type="Pfam" id="PF22285">
    <property type="entry name" value="DUF6962"/>
    <property type="match status" value="1"/>
</dbReference>
<keyword evidence="1" id="KW-0812">Transmembrane</keyword>
<name>A0A160VJK8_9ZZZZ</name>
<feature type="transmembrane region" description="Helical" evidence="1">
    <location>
        <begin position="193"/>
        <end position="214"/>
    </location>
</feature>
<gene>
    <name evidence="2" type="ORF">MGWOODY_Mmi2183</name>
</gene>
<organism evidence="2">
    <name type="scientific">hydrothermal vent metagenome</name>
    <dbReference type="NCBI Taxonomy" id="652676"/>
    <lineage>
        <taxon>unclassified sequences</taxon>
        <taxon>metagenomes</taxon>
        <taxon>ecological metagenomes</taxon>
    </lineage>
</organism>
<protein>
    <submittedName>
        <fullName evidence="2">Uncharacterized protein</fullName>
    </submittedName>
</protein>
<feature type="transmembrane region" description="Helical" evidence="1">
    <location>
        <begin position="78"/>
        <end position="99"/>
    </location>
</feature>
<proteinExistence type="predicted"/>
<dbReference type="AlphaFoldDB" id="A0A160VJK8"/>
<keyword evidence="1" id="KW-1133">Transmembrane helix</keyword>
<feature type="transmembrane region" description="Helical" evidence="1">
    <location>
        <begin position="134"/>
        <end position="152"/>
    </location>
</feature>
<feature type="transmembrane region" description="Helical" evidence="1">
    <location>
        <begin position="105"/>
        <end position="122"/>
    </location>
</feature>
<evidence type="ECO:0000256" key="1">
    <source>
        <dbReference type="SAM" id="Phobius"/>
    </source>
</evidence>
<feature type="transmembrane region" description="Helical" evidence="1">
    <location>
        <begin position="46"/>
        <end position="66"/>
    </location>
</feature>
<dbReference type="EMBL" id="FAXC01000432">
    <property type="protein sequence ID" value="CUV10539.1"/>
    <property type="molecule type" value="Genomic_DNA"/>
</dbReference>
<accession>A0A160VJK8</accession>
<reference evidence="2" key="1">
    <citation type="submission" date="2015-10" db="EMBL/GenBank/DDBJ databases">
        <authorList>
            <person name="Gilbert D.G."/>
        </authorList>
    </citation>
    <scope>NUCLEOTIDE SEQUENCE</scope>
</reference>